<comment type="caution">
    <text evidence="1">The sequence shown here is derived from an EMBL/GenBank/DDBJ whole genome shotgun (WGS) entry which is preliminary data.</text>
</comment>
<accession>A0A1D1WBG8</accession>
<dbReference type="Proteomes" id="UP000186922">
    <property type="component" value="Unassembled WGS sequence"/>
</dbReference>
<proteinExistence type="predicted"/>
<evidence type="ECO:0000313" key="1">
    <source>
        <dbReference type="EMBL" id="GAV08989.1"/>
    </source>
</evidence>
<organism evidence="1 2">
    <name type="scientific">Ramazzottius varieornatus</name>
    <name type="common">Water bear</name>
    <name type="synonym">Tardigrade</name>
    <dbReference type="NCBI Taxonomy" id="947166"/>
    <lineage>
        <taxon>Eukaryota</taxon>
        <taxon>Metazoa</taxon>
        <taxon>Ecdysozoa</taxon>
        <taxon>Tardigrada</taxon>
        <taxon>Eutardigrada</taxon>
        <taxon>Parachela</taxon>
        <taxon>Hypsibioidea</taxon>
        <taxon>Ramazzottiidae</taxon>
        <taxon>Ramazzottius</taxon>
    </lineage>
</organism>
<gene>
    <name evidence="1" type="primary">RvY_18601-1</name>
    <name evidence="1" type="synonym">RvY_18601.1</name>
    <name evidence="1" type="ORF">RvY_18601</name>
</gene>
<reference evidence="1 2" key="1">
    <citation type="journal article" date="2016" name="Nat. Commun.">
        <title>Extremotolerant tardigrade genome and improved radiotolerance of human cultured cells by tardigrade-unique protein.</title>
        <authorList>
            <person name="Hashimoto T."/>
            <person name="Horikawa D.D."/>
            <person name="Saito Y."/>
            <person name="Kuwahara H."/>
            <person name="Kozuka-Hata H."/>
            <person name="Shin-I T."/>
            <person name="Minakuchi Y."/>
            <person name="Ohishi K."/>
            <person name="Motoyama A."/>
            <person name="Aizu T."/>
            <person name="Enomoto A."/>
            <person name="Kondo K."/>
            <person name="Tanaka S."/>
            <person name="Hara Y."/>
            <person name="Koshikawa S."/>
            <person name="Sagara H."/>
            <person name="Miura T."/>
            <person name="Yokobori S."/>
            <person name="Miyagawa K."/>
            <person name="Suzuki Y."/>
            <person name="Kubo T."/>
            <person name="Oyama M."/>
            <person name="Kohara Y."/>
            <person name="Fujiyama A."/>
            <person name="Arakawa K."/>
            <person name="Katayama T."/>
            <person name="Toyoda A."/>
            <person name="Kunieda T."/>
        </authorList>
    </citation>
    <scope>NUCLEOTIDE SEQUENCE [LARGE SCALE GENOMIC DNA]</scope>
    <source>
        <strain evidence="1 2">YOKOZUNA-1</strain>
    </source>
</reference>
<keyword evidence="2" id="KW-1185">Reference proteome</keyword>
<dbReference type="AlphaFoldDB" id="A0A1D1WBG8"/>
<dbReference type="EMBL" id="BDGG01000020">
    <property type="protein sequence ID" value="GAV08989.1"/>
    <property type="molecule type" value="Genomic_DNA"/>
</dbReference>
<evidence type="ECO:0000313" key="2">
    <source>
        <dbReference type="Proteomes" id="UP000186922"/>
    </source>
</evidence>
<protein>
    <submittedName>
        <fullName evidence="1">Uncharacterized protein</fullName>
    </submittedName>
</protein>
<name>A0A1D1WBG8_RAMVA</name>
<sequence length="77" mass="8057">MQFSRSYDEILNCAGANATSGANGGGGTGQKPQLRMEGEWTDEAADVVNRTVAISAYDNGAIMAPQKLVPVTPCHDT</sequence>